<evidence type="ECO:0000313" key="3">
    <source>
        <dbReference type="Proteomes" id="UP000319143"/>
    </source>
</evidence>
<sequence precursor="true">MGSRMNVSQRIKTTVSAIAAILVAVTGQNAMAESNTRLPADNTVSMQRSGEVPLQLDVPQGESRLALAGASVTVVDRSGVARKFKTDAQGLVRLTDMQSGPYAVVASNSDVYGSTIIFVRSAVSDDALGDPVRMTLATVNVKKLAPWMDQFVSRFSKLEPTQLGEVESHLDADSVAFRYRVQLDDHGVLRGQLVSILRQEDTAVSLAGTEVVLMQKGLAVGKTYTNAKGEFQFKGVRSGTHGIVAAGPAGYATFAFDVLDPSETSAHLDPTTQLVSVVKNDVVEMLPVTLVPPSMIPGVVDPFGAGSIQPTDAIAAPLGPETTGFVSTGFHGSGFSGHGFAAGGGGGSGGGGGGAAGGSGGGLGGLGLLGGIAAAIAIPVATSDDDAGPVASPSGM</sequence>
<keyword evidence="1" id="KW-0732">Signal</keyword>
<dbReference type="AlphaFoldDB" id="A0A5C6DZQ7"/>
<feature type="signal peptide" evidence="1">
    <location>
        <begin position="1"/>
        <end position="32"/>
    </location>
</feature>
<feature type="chain" id="PRO_5023039578" evidence="1">
    <location>
        <begin position="33"/>
        <end position="396"/>
    </location>
</feature>
<dbReference type="Gene3D" id="2.60.40.10">
    <property type="entry name" value="Immunoglobulins"/>
    <property type="match status" value="1"/>
</dbReference>
<gene>
    <name evidence="2" type="ORF">Poly41_02300</name>
</gene>
<keyword evidence="3" id="KW-1185">Reference proteome</keyword>
<protein>
    <submittedName>
        <fullName evidence="2">Cna protein B-type domain protein</fullName>
    </submittedName>
</protein>
<name>A0A5C6DZQ7_9BACT</name>
<dbReference type="InterPro" id="IPR013783">
    <property type="entry name" value="Ig-like_fold"/>
</dbReference>
<dbReference type="SUPFAM" id="SSF49478">
    <property type="entry name" value="Cna protein B-type domain"/>
    <property type="match status" value="2"/>
</dbReference>
<organism evidence="2 3">
    <name type="scientific">Novipirellula artificiosorum</name>
    <dbReference type="NCBI Taxonomy" id="2528016"/>
    <lineage>
        <taxon>Bacteria</taxon>
        <taxon>Pseudomonadati</taxon>
        <taxon>Planctomycetota</taxon>
        <taxon>Planctomycetia</taxon>
        <taxon>Pirellulales</taxon>
        <taxon>Pirellulaceae</taxon>
        <taxon>Novipirellula</taxon>
    </lineage>
</organism>
<dbReference type="Proteomes" id="UP000319143">
    <property type="component" value="Unassembled WGS sequence"/>
</dbReference>
<reference evidence="2 3" key="1">
    <citation type="submission" date="2019-02" db="EMBL/GenBank/DDBJ databases">
        <title>Deep-cultivation of Planctomycetes and their phenomic and genomic characterization uncovers novel biology.</title>
        <authorList>
            <person name="Wiegand S."/>
            <person name="Jogler M."/>
            <person name="Boedeker C."/>
            <person name="Pinto D."/>
            <person name="Vollmers J."/>
            <person name="Rivas-Marin E."/>
            <person name="Kohn T."/>
            <person name="Peeters S.H."/>
            <person name="Heuer A."/>
            <person name="Rast P."/>
            <person name="Oberbeckmann S."/>
            <person name="Bunk B."/>
            <person name="Jeske O."/>
            <person name="Meyerdierks A."/>
            <person name="Storesund J.E."/>
            <person name="Kallscheuer N."/>
            <person name="Luecker S."/>
            <person name="Lage O.M."/>
            <person name="Pohl T."/>
            <person name="Merkel B.J."/>
            <person name="Hornburger P."/>
            <person name="Mueller R.-W."/>
            <person name="Bruemmer F."/>
            <person name="Labrenz M."/>
            <person name="Spormann A.M."/>
            <person name="Op Den Camp H."/>
            <person name="Overmann J."/>
            <person name="Amann R."/>
            <person name="Jetten M.S.M."/>
            <person name="Mascher T."/>
            <person name="Medema M.H."/>
            <person name="Devos D.P."/>
            <person name="Kaster A.-K."/>
            <person name="Ovreas L."/>
            <person name="Rohde M."/>
            <person name="Galperin M.Y."/>
            <person name="Jogler C."/>
        </authorList>
    </citation>
    <scope>NUCLEOTIDE SEQUENCE [LARGE SCALE GENOMIC DNA]</scope>
    <source>
        <strain evidence="2 3">Poly41</strain>
    </source>
</reference>
<accession>A0A5C6DZQ7</accession>
<evidence type="ECO:0000256" key="1">
    <source>
        <dbReference type="SAM" id="SignalP"/>
    </source>
</evidence>
<comment type="caution">
    <text evidence="2">The sequence shown here is derived from an EMBL/GenBank/DDBJ whole genome shotgun (WGS) entry which is preliminary data.</text>
</comment>
<proteinExistence type="predicted"/>
<evidence type="ECO:0000313" key="2">
    <source>
        <dbReference type="EMBL" id="TWU41935.1"/>
    </source>
</evidence>
<dbReference type="EMBL" id="SJPV01000001">
    <property type="protein sequence ID" value="TWU41935.1"/>
    <property type="molecule type" value="Genomic_DNA"/>
</dbReference>